<comment type="caution">
    <text evidence="2">The sequence shown here is derived from an EMBL/GenBank/DDBJ whole genome shotgun (WGS) entry which is preliminary data.</text>
</comment>
<evidence type="ECO:0000259" key="1">
    <source>
        <dbReference type="Pfam" id="PF04545"/>
    </source>
</evidence>
<dbReference type="EMBL" id="JBHSBC010000014">
    <property type="protein sequence ID" value="MFC3981718.1"/>
    <property type="molecule type" value="Genomic_DNA"/>
</dbReference>
<gene>
    <name evidence="2" type="ORF">ACFOYY_16380</name>
</gene>
<dbReference type="Gene3D" id="1.10.260.40">
    <property type="entry name" value="lambda repressor-like DNA-binding domains"/>
    <property type="match status" value="1"/>
</dbReference>
<organism evidence="2 3">
    <name type="scientific">Streptosporangium jomthongense</name>
    <dbReference type="NCBI Taxonomy" id="1193683"/>
    <lineage>
        <taxon>Bacteria</taxon>
        <taxon>Bacillati</taxon>
        <taxon>Actinomycetota</taxon>
        <taxon>Actinomycetes</taxon>
        <taxon>Streptosporangiales</taxon>
        <taxon>Streptosporangiaceae</taxon>
        <taxon>Streptosporangium</taxon>
    </lineage>
</organism>
<feature type="domain" description="RNA polymerase sigma-70 region 4" evidence="1">
    <location>
        <begin position="36"/>
        <end position="73"/>
    </location>
</feature>
<dbReference type="InterPro" id="IPR013324">
    <property type="entry name" value="RNA_pol_sigma_r3/r4-like"/>
</dbReference>
<accession>A0ABV8EZ89</accession>
<dbReference type="InterPro" id="IPR010982">
    <property type="entry name" value="Lambda_DNA-bd_dom_sf"/>
</dbReference>
<dbReference type="SUPFAM" id="SSF88659">
    <property type="entry name" value="Sigma3 and sigma4 domains of RNA polymerase sigma factors"/>
    <property type="match status" value="1"/>
</dbReference>
<reference evidence="3" key="1">
    <citation type="journal article" date="2019" name="Int. J. Syst. Evol. Microbiol.">
        <title>The Global Catalogue of Microorganisms (GCM) 10K type strain sequencing project: providing services to taxonomists for standard genome sequencing and annotation.</title>
        <authorList>
            <consortium name="The Broad Institute Genomics Platform"/>
            <consortium name="The Broad Institute Genome Sequencing Center for Infectious Disease"/>
            <person name="Wu L."/>
            <person name="Ma J."/>
        </authorList>
    </citation>
    <scope>NUCLEOTIDE SEQUENCE [LARGE SCALE GENOMIC DNA]</scope>
    <source>
        <strain evidence="3">TBRC 7912</strain>
    </source>
</reference>
<evidence type="ECO:0000313" key="2">
    <source>
        <dbReference type="EMBL" id="MFC3981718.1"/>
    </source>
</evidence>
<dbReference type="Proteomes" id="UP001595698">
    <property type="component" value="Unassembled WGS sequence"/>
</dbReference>
<sequence>MTTLHLKRLHEVDDPVDRGRRATALLTECQSAITELARVRREVIDELRQRGMTQADIAKALGLTRARVSQLAKAGPPPERAFLGIGPLTVAVALKKESEFGRPAVAQETVEAANRLQAFARGMDLDSSLEYVAPLGIFDLNRDNLVVMLGPRLSPLVAQVLEVDHALKFRKDD</sequence>
<dbReference type="Pfam" id="PF04545">
    <property type="entry name" value="Sigma70_r4"/>
    <property type="match status" value="1"/>
</dbReference>
<proteinExistence type="predicted"/>
<dbReference type="InterPro" id="IPR007630">
    <property type="entry name" value="RNA_pol_sigma70_r4"/>
</dbReference>
<name>A0ABV8EZ89_9ACTN</name>
<keyword evidence="3" id="KW-1185">Reference proteome</keyword>
<dbReference type="RefSeq" id="WP_386190208.1">
    <property type="nucleotide sequence ID" value="NZ_JBHSBC010000014.1"/>
</dbReference>
<protein>
    <submittedName>
        <fullName evidence="2">Sigma factor-like helix-turn-helix DNA-binding protein</fullName>
    </submittedName>
</protein>
<evidence type="ECO:0000313" key="3">
    <source>
        <dbReference type="Proteomes" id="UP001595698"/>
    </source>
</evidence>